<dbReference type="Pfam" id="PF00072">
    <property type="entry name" value="Response_reg"/>
    <property type="match status" value="1"/>
</dbReference>
<protein>
    <submittedName>
        <fullName evidence="7">DNA-binding response regulator</fullName>
    </submittedName>
</protein>
<feature type="domain" description="Response regulatory" evidence="6">
    <location>
        <begin position="9"/>
        <end position="123"/>
    </location>
</feature>
<reference evidence="7 8" key="1">
    <citation type="journal article" date="2018" name="Int. J. Syst. Evol. Microbiol.">
        <title>Mesosutterella multiformis gen. nov., sp. nov., a member of the family Sutterellaceae and Sutterella megalosphaeroides sp. nov., isolated from human faeces.</title>
        <authorList>
            <person name="Sakamoto M."/>
            <person name="Ikeyama N."/>
            <person name="Kunihiro T."/>
            <person name="Iino T."/>
            <person name="Yuki M."/>
            <person name="Ohkuma M."/>
        </authorList>
    </citation>
    <scope>NUCLEOTIDE SEQUENCE [LARGE SCALE GENOMIC DNA]</scope>
    <source>
        <strain evidence="7 8">4NBBH2</strain>
    </source>
</reference>
<dbReference type="PROSITE" id="PS50043">
    <property type="entry name" value="HTH_LUXR_2"/>
    <property type="match status" value="1"/>
</dbReference>
<dbReference type="SUPFAM" id="SSF46894">
    <property type="entry name" value="C-terminal effector domain of the bipartite response regulators"/>
    <property type="match status" value="1"/>
</dbReference>
<dbReference type="EMBL" id="BGZJ01000001">
    <property type="protein sequence ID" value="GBO93710.1"/>
    <property type="molecule type" value="Genomic_DNA"/>
</dbReference>
<organism evidence="7 8">
    <name type="scientific">Mesosutterella multiformis</name>
    <dbReference type="NCBI Taxonomy" id="2259133"/>
    <lineage>
        <taxon>Bacteria</taxon>
        <taxon>Pseudomonadati</taxon>
        <taxon>Pseudomonadota</taxon>
        <taxon>Betaproteobacteria</taxon>
        <taxon>Burkholderiales</taxon>
        <taxon>Sutterellaceae</taxon>
        <taxon>Mesosutterella</taxon>
    </lineage>
</organism>
<dbReference type="Gene3D" id="1.10.10.10">
    <property type="entry name" value="Winged helix-like DNA-binding domain superfamily/Winged helix DNA-binding domain"/>
    <property type="match status" value="1"/>
</dbReference>
<accession>A0A388SE47</accession>
<dbReference type="PANTHER" id="PTHR44688:SF16">
    <property type="entry name" value="DNA-BINDING TRANSCRIPTIONAL ACTIVATOR DEVR_DOSR"/>
    <property type="match status" value="1"/>
</dbReference>
<dbReference type="GO" id="GO:0006355">
    <property type="term" value="P:regulation of DNA-templated transcription"/>
    <property type="evidence" value="ECO:0007669"/>
    <property type="project" value="InterPro"/>
</dbReference>
<keyword evidence="3" id="KW-0804">Transcription</keyword>
<sequence>MTTEHETPLIRAVDDDEDQLISLEALLSGEGWDVAAYTSARDFFVNDRPSRPGCLILDLRMPDVSGLEVQAEMKKRGITLPIIFLTGHGDIDTAVFAIRAGAEEFLQKPVQPDRLLTTVARSVQKDCDSREHPIDEAEWKSRFGRLTTREREIIRLAAKGLLNRQIAAKLDISERTVQVHRLSAYRKLDVHNTAELAPITVLLERGKLGDVNGWEPPAG</sequence>
<feature type="modified residue" description="4-aspartylphosphate" evidence="4">
    <location>
        <position position="58"/>
    </location>
</feature>
<keyword evidence="1" id="KW-0805">Transcription regulation</keyword>
<evidence type="ECO:0000259" key="6">
    <source>
        <dbReference type="PROSITE" id="PS50110"/>
    </source>
</evidence>
<evidence type="ECO:0000256" key="3">
    <source>
        <dbReference type="ARBA" id="ARBA00023163"/>
    </source>
</evidence>
<proteinExistence type="predicted"/>
<feature type="domain" description="HTH luxR-type" evidence="5">
    <location>
        <begin position="139"/>
        <end position="204"/>
    </location>
</feature>
<dbReference type="GO" id="GO:0003677">
    <property type="term" value="F:DNA binding"/>
    <property type="evidence" value="ECO:0007669"/>
    <property type="project" value="UniProtKB-KW"/>
</dbReference>
<dbReference type="SMART" id="SM00421">
    <property type="entry name" value="HTH_LUXR"/>
    <property type="match status" value="1"/>
</dbReference>
<evidence type="ECO:0000256" key="4">
    <source>
        <dbReference type="PROSITE-ProRule" id="PRU00169"/>
    </source>
</evidence>
<comment type="caution">
    <text evidence="7">The sequence shown here is derived from an EMBL/GenBank/DDBJ whole genome shotgun (WGS) entry which is preliminary data.</text>
</comment>
<dbReference type="Pfam" id="PF00196">
    <property type="entry name" value="GerE"/>
    <property type="match status" value="1"/>
</dbReference>
<keyword evidence="4" id="KW-0597">Phosphoprotein</keyword>
<dbReference type="SMART" id="SM00448">
    <property type="entry name" value="REC"/>
    <property type="match status" value="1"/>
</dbReference>
<dbReference type="CDD" id="cd06170">
    <property type="entry name" value="LuxR_C_like"/>
    <property type="match status" value="1"/>
</dbReference>
<keyword evidence="2 7" id="KW-0238">DNA-binding</keyword>
<dbReference type="GO" id="GO:0000160">
    <property type="term" value="P:phosphorelay signal transduction system"/>
    <property type="evidence" value="ECO:0007669"/>
    <property type="project" value="InterPro"/>
</dbReference>
<accession>A0A401LH71</accession>
<dbReference type="InterPro" id="IPR000792">
    <property type="entry name" value="Tscrpt_reg_LuxR_C"/>
</dbReference>
<dbReference type="Proteomes" id="UP000266091">
    <property type="component" value="Unassembled WGS sequence"/>
</dbReference>
<dbReference type="OrthoDB" id="9802186at2"/>
<gene>
    <name evidence="7" type="primary">nwsB_2</name>
    <name evidence="7" type="ORF">MESMUL_10640</name>
</gene>
<dbReference type="PROSITE" id="PS00622">
    <property type="entry name" value="HTH_LUXR_1"/>
    <property type="match status" value="1"/>
</dbReference>
<dbReference type="Gene3D" id="3.40.50.2300">
    <property type="match status" value="1"/>
</dbReference>
<evidence type="ECO:0000256" key="1">
    <source>
        <dbReference type="ARBA" id="ARBA00023015"/>
    </source>
</evidence>
<name>A0A388SE47_9BURK</name>
<dbReference type="SUPFAM" id="SSF52172">
    <property type="entry name" value="CheY-like"/>
    <property type="match status" value="1"/>
</dbReference>
<dbReference type="PRINTS" id="PR00038">
    <property type="entry name" value="HTHLUXR"/>
</dbReference>
<dbReference type="PANTHER" id="PTHR44688">
    <property type="entry name" value="DNA-BINDING TRANSCRIPTIONAL ACTIVATOR DEVR_DOSR"/>
    <property type="match status" value="1"/>
</dbReference>
<evidence type="ECO:0000313" key="8">
    <source>
        <dbReference type="Proteomes" id="UP000266091"/>
    </source>
</evidence>
<dbReference type="InterPro" id="IPR001789">
    <property type="entry name" value="Sig_transdc_resp-reg_receiver"/>
</dbReference>
<evidence type="ECO:0000313" key="7">
    <source>
        <dbReference type="EMBL" id="GBO93710.1"/>
    </source>
</evidence>
<keyword evidence="8" id="KW-1185">Reference proteome</keyword>
<dbReference type="RefSeq" id="WP_116270034.1">
    <property type="nucleotide sequence ID" value="NZ_BGZJ01000001.1"/>
</dbReference>
<dbReference type="InterPro" id="IPR036388">
    <property type="entry name" value="WH-like_DNA-bd_sf"/>
</dbReference>
<dbReference type="InterPro" id="IPR016032">
    <property type="entry name" value="Sig_transdc_resp-reg_C-effctor"/>
</dbReference>
<dbReference type="PROSITE" id="PS50110">
    <property type="entry name" value="RESPONSE_REGULATORY"/>
    <property type="match status" value="1"/>
</dbReference>
<dbReference type="InterPro" id="IPR011006">
    <property type="entry name" value="CheY-like_superfamily"/>
</dbReference>
<evidence type="ECO:0000256" key="2">
    <source>
        <dbReference type="ARBA" id="ARBA00023125"/>
    </source>
</evidence>
<dbReference type="AlphaFoldDB" id="A0A388SE47"/>
<evidence type="ECO:0000259" key="5">
    <source>
        <dbReference type="PROSITE" id="PS50043"/>
    </source>
</evidence>